<feature type="compositionally biased region" description="Acidic residues" evidence="1">
    <location>
        <begin position="578"/>
        <end position="591"/>
    </location>
</feature>
<dbReference type="EMBL" id="JABTTQ020001826">
    <property type="protein sequence ID" value="KAK6128125.1"/>
    <property type="molecule type" value="Genomic_DNA"/>
</dbReference>
<feature type="region of interest" description="Disordered" evidence="1">
    <location>
        <begin position="471"/>
        <end position="496"/>
    </location>
</feature>
<feature type="domain" description="ESF1 RRM" evidence="2">
    <location>
        <begin position="268"/>
        <end position="409"/>
    </location>
</feature>
<feature type="compositionally biased region" description="Low complexity" evidence="1">
    <location>
        <begin position="563"/>
        <end position="577"/>
    </location>
</feature>
<evidence type="ECO:0000259" key="2">
    <source>
        <dbReference type="Pfam" id="PF25121"/>
    </source>
</evidence>
<dbReference type="Proteomes" id="UP001318860">
    <property type="component" value="Unassembled WGS sequence"/>
</dbReference>
<feature type="compositionally biased region" description="Acidic residues" evidence="1">
    <location>
        <begin position="213"/>
        <end position="225"/>
    </location>
</feature>
<dbReference type="PANTHER" id="PTHR12202:SF0">
    <property type="entry name" value="ESF1 HOMOLOG"/>
    <property type="match status" value="1"/>
</dbReference>
<dbReference type="InterPro" id="IPR039754">
    <property type="entry name" value="Esf1"/>
</dbReference>
<proteinExistence type="predicted"/>
<gene>
    <name evidence="3" type="ORF">DH2020_038128</name>
</gene>
<keyword evidence="4" id="KW-1185">Reference proteome</keyword>
<name>A0ABR0V1D8_REHGL</name>
<feature type="region of interest" description="Disordered" evidence="1">
    <location>
        <begin position="144"/>
        <end position="263"/>
    </location>
</feature>
<evidence type="ECO:0000313" key="3">
    <source>
        <dbReference type="EMBL" id="KAK6128125.1"/>
    </source>
</evidence>
<feature type="compositionally biased region" description="Low complexity" evidence="1">
    <location>
        <begin position="226"/>
        <end position="236"/>
    </location>
</feature>
<sequence>MLATKHPCPVLWKRPPVNWLKVNIDGSFHSPNCAGQWTLRHSISRIKNLLMRRPFTLQHTHREANQVADLLAKMGRSTVNMVYFSDINVPRNGNNGGEGEFQGITDDRFKSAQSDPRFMEAPKKRSKVEIDSRFRRVFTDKSFTSSNAPVDKRGKPKNKDKAADSLKHYYRLQPKEDETGVSPIDEKEDGDFPVESDQIGHETESESEKLNEALEDDDDDDDGQSIDESSSTSTTDSDSDLDDQYMDDEEEDTLMQPEENVPEIDKETRRLAVVNLDWSQVRAVDLYVLLSSFLPKGGQILSVAVYPSEFGLKRMEEEAVRGPVGLFDEEEEEHDDGEDDEIDNNKLRAYELSRLRYYYAVVECDSSATADYLYNSCDGVEFERSANKLDLRFIPDSMDFKHQPRDVATEAPADYEGLDFQTRALQHSNIHLTWDEDEPQRAKTLKRKLNDDQVGLLPLCLRIGIERVLASDESETDDDDNGDGTEDRSLKKQKRDKYRALIQSAGDGSDEDNEEDNDQDMEVTFSSGLEDISKRILEKKDKKSETVWEAYLRKRKEKKKASKNGSKYSSEDSSSGDTDQEPEEQPDDFFVEEPSAKTTKKRNSVKETTEEDKQAEQSSNVLLLLSPDDFDPFLKLNNLLAHKCPSLTCHKATSICIEAATEGSWRDDNGTVCPPRVADAFESILESVVPENHQLLKLAPHFRYSSQRGKSRDQVKTIDIDPLEGSQGNYSIYPVKLQSHLIRGRVNEKDKPTKSKLLQLLKRKSFKNKKVSTLQV</sequence>
<dbReference type="InterPro" id="IPR056750">
    <property type="entry name" value="RRM_ESF1"/>
</dbReference>
<reference evidence="3 4" key="1">
    <citation type="journal article" date="2021" name="Comput. Struct. Biotechnol. J.">
        <title>De novo genome assembly of the potent medicinal plant Rehmannia glutinosa using nanopore technology.</title>
        <authorList>
            <person name="Ma L."/>
            <person name="Dong C."/>
            <person name="Song C."/>
            <person name="Wang X."/>
            <person name="Zheng X."/>
            <person name="Niu Y."/>
            <person name="Chen S."/>
            <person name="Feng W."/>
        </authorList>
    </citation>
    <scope>NUCLEOTIDE SEQUENCE [LARGE SCALE GENOMIC DNA]</scope>
    <source>
        <strain evidence="3">DH-2019</strain>
    </source>
</reference>
<feature type="compositionally biased region" description="Basic and acidic residues" evidence="1">
    <location>
        <begin position="198"/>
        <end position="212"/>
    </location>
</feature>
<comment type="caution">
    <text evidence="3">The sequence shown here is derived from an EMBL/GenBank/DDBJ whole genome shotgun (WGS) entry which is preliminary data.</text>
</comment>
<organism evidence="3 4">
    <name type="scientific">Rehmannia glutinosa</name>
    <name type="common">Chinese foxglove</name>
    <dbReference type="NCBI Taxonomy" id="99300"/>
    <lineage>
        <taxon>Eukaryota</taxon>
        <taxon>Viridiplantae</taxon>
        <taxon>Streptophyta</taxon>
        <taxon>Embryophyta</taxon>
        <taxon>Tracheophyta</taxon>
        <taxon>Spermatophyta</taxon>
        <taxon>Magnoliopsida</taxon>
        <taxon>eudicotyledons</taxon>
        <taxon>Gunneridae</taxon>
        <taxon>Pentapetalae</taxon>
        <taxon>asterids</taxon>
        <taxon>lamiids</taxon>
        <taxon>Lamiales</taxon>
        <taxon>Orobanchaceae</taxon>
        <taxon>Rehmannieae</taxon>
        <taxon>Rehmannia</taxon>
    </lineage>
</organism>
<feature type="compositionally biased region" description="Basic and acidic residues" evidence="1">
    <location>
        <begin position="604"/>
        <end position="615"/>
    </location>
</feature>
<evidence type="ECO:0000313" key="4">
    <source>
        <dbReference type="Proteomes" id="UP001318860"/>
    </source>
</evidence>
<feature type="compositionally biased region" description="Basic and acidic residues" evidence="1">
    <location>
        <begin position="150"/>
        <end position="178"/>
    </location>
</feature>
<protein>
    <recommendedName>
        <fullName evidence="2">ESF1 RRM domain-containing protein</fullName>
    </recommendedName>
</protein>
<feature type="region of interest" description="Disordered" evidence="1">
    <location>
        <begin position="559"/>
        <end position="620"/>
    </location>
</feature>
<accession>A0ABR0V1D8</accession>
<evidence type="ECO:0000256" key="1">
    <source>
        <dbReference type="SAM" id="MobiDB-lite"/>
    </source>
</evidence>
<feature type="compositionally biased region" description="Acidic residues" evidence="1">
    <location>
        <begin position="237"/>
        <end position="253"/>
    </location>
</feature>
<dbReference type="PANTHER" id="PTHR12202">
    <property type="entry name" value="ESF1 HOMOLOG"/>
    <property type="match status" value="1"/>
</dbReference>
<dbReference type="Pfam" id="PF25121">
    <property type="entry name" value="RRM_ESF1"/>
    <property type="match status" value="1"/>
</dbReference>
<feature type="compositionally biased region" description="Acidic residues" evidence="1">
    <location>
        <begin position="472"/>
        <end position="484"/>
    </location>
</feature>